<name>A0ABS2HH05_9VIBR</name>
<organism evidence="1 2">
    <name type="scientific">Vibrio ulleungensis</name>
    <dbReference type="NCBI Taxonomy" id="2807619"/>
    <lineage>
        <taxon>Bacteria</taxon>
        <taxon>Pseudomonadati</taxon>
        <taxon>Pseudomonadota</taxon>
        <taxon>Gammaproteobacteria</taxon>
        <taxon>Vibrionales</taxon>
        <taxon>Vibrionaceae</taxon>
        <taxon>Vibrio</taxon>
    </lineage>
</organism>
<evidence type="ECO:0000313" key="1">
    <source>
        <dbReference type="EMBL" id="MBM7035752.1"/>
    </source>
</evidence>
<comment type="caution">
    <text evidence="1">The sequence shown here is derived from an EMBL/GenBank/DDBJ whole genome shotgun (WGS) entry which is preliminary data.</text>
</comment>
<reference evidence="1 2" key="1">
    <citation type="submission" date="2021-02" db="EMBL/GenBank/DDBJ databases">
        <authorList>
            <person name="Park J.-S."/>
        </authorList>
    </citation>
    <scope>NUCLEOTIDE SEQUENCE [LARGE SCALE GENOMIC DNA]</scope>
    <source>
        <strain evidence="1 2">188UL20-2</strain>
    </source>
</reference>
<evidence type="ECO:0000313" key="2">
    <source>
        <dbReference type="Proteomes" id="UP000809621"/>
    </source>
</evidence>
<accession>A0ABS2HH05</accession>
<dbReference type="RefSeq" id="WP_205157328.1">
    <property type="nucleotide sequence ID" value="NZ_JAFEUM010000001.1"/>
</dbReference>
<dbReference type="EMBL" id="JAFEUM010000001">
    <property type="protein sequence ID" value="MBM7035752.1"/>
    <property type="molecule type" value="Genomic_DNA"/>
</dbReference>
<protein>
    <submittedName>
        <fullName evidence="1">Uncharacterized protein</fullName>
    </submittedName>
</protein>
<dbReference type="Proteomes" id="UP000809621">
    <property type="component" value="Unassembled WGS sequence"/>
</dbReference>
<keyword evidence="2" id="KW-1185">Reference proteome</keyword>
<gene>
    <name evidence="1" type="ORF">JQC93_04960</name>
</gene>
<proteinExistence type="predicted"/>
<sequence>MDTQDRIDDLEQQMYVACSDGDYHSMNLIEQQIEQLKANLGTSLLDDPYATESKWDTESY</sequence>